<dbReference type="EMBL" id="PQXI01000338">
    <property type="protein sequence ID" value="TGO19528.1"/>
    <property type="molecule type" value="Genomic_DNA"/>
</dbReference>
<dbReference type="Proteomes" id="UP000297910">
    <property type="component" value="Unassembled WGS sequence"/>
</dbReference>
<gene>
    <name evidence="1" type="ORF">BPAE_0340g00010</name>
</gene>
<sequence>MVMGVGHQRADNFFIIEDVSCMVEGVSSYGAVSSGKLRVRGKLVLAGDVRDFYTEDHVLKSNLGEASSFKLF</sequence>
<accession>A0A4Z1F7N7</accession>
<reference evidence="1 2" key="1">
    <citation type="submission" date="2017-12" db="EMBL/GenBank/DDBJ databases">
        <title>Comparative genomics of Botrytis spp.</title>
        <authorList>
            <person name="Valero-Jimenez C.A."/>
            <person name="Tapia P."/>
            <person name="Veloso J."/>
            <person name="Silva-Moreno E."/>
            <person name="Staats M."/>
            <person name="Valdes J.H."/>
            <person name="Van Kan J.A.L."/>
        </authorList>
    </citation>
    <scope>NUCLEOTIDE SEQUENCE [LARGE SCALE GENOMIC DNA]</scope>
    <source>
        <strain evidence="1 2">Bp0003</strain>
    </source>
</reference>
<name>A0A4Z1F7N7_9HELO</name>
<dbReference type="AlphaFoldDB" id="A0A4Z1F7N7"/>
<keyword evidence="2" id="KW-1185">Reference proteome</keyword>
<evidence type="ECO:0000313" key="2">
    <source>
        <dbReference type="Proteomes" id="UP000297910"/>
    </source>
</evidence>
<proteinExistence type="predicted"/>
<organism evidence="1 2">
    <name type="scientific">Botrytis paeoniae</name>
    <dbReference type="NCBI Taxonomy" id="278948"/>
    <lineage>
        <taxon>Eukaryota</taxon>
        <taxon>Fungi</taxon>
        <taxon>Dikarya</taxon>
        <taxon>Ascomycota</taxon>
        <taxon>Pezizomycotina</taxon>
        <taxon>Leotiomycetes</taxon>
        <taxon>Helotiales</taxon>
        <taxon>Sclerotiniaceae</taxon>
        <taxon>Botrytis</taxon>
    </lineage>
</organism>
<evidence type="ECO:0000313" key="1">
    <source>
        <dbReference type="EMBL" id="TGO19528.1"/>
    </source>
</evidence>
<protein>
    <submittedName>
        <fullName evidence="1">Uncharacterized protein</fullName>
    </submittedName>
</protein>
<comment type="caution">
    <text evidence="1">The sequence shown here is derived from an EMBL/GenBank/DDBJ whole genome shotgun (WGS) entry which is preliminary data.</text>
</comment>